<protein>
    <recommendedName>
        <fullName evidence="4">Large ribosomal subunit protein uL15</fullName>
    </recommendedName>
</protein>
<evidence type="ECO:0000256" key="3">
    <source>
        <dbReference type="ARBA" id="ARBA00023274"/>
    </source>
</evidence>
<comment type="subunit">
    <text evidence="4">Part of the 50S ribosomal subunit.</text>
</comment>
<dbReference type="NCBIfam" id="TIGR01071">
    <property type="entry name" value="rplO_bact"/>
    <property type="match status" value="1"/>
</dbReference>
<dbReference type="PANTHER" id="PTHR12934">
    <property type="entry name" value="50S RIBOSOMAL PROTEIN L15"/>
    <property type="match status" value="1"/>
</dbReference>
<evidence type="ECO:0000256" key="5">
    <source>
        <dbReference type="RuleBase" id="RU003888"/>
    </source>
</evidence>
<keyword evidence="9" id="KW-1185">Reference proteome</keyword>
<dbReference type="HOGENOM" id="CLU_055188_4_2_0"/>
<dbReference type="eggNOG" id="COG0200">
    <property type="taxonomic scope" value="Bacteria"/>
</dbReference>
<dbReference type="SUPFAM" id="SSF52080">
    <property type="entry name" value="Ribosomal proteins L15p and L18e"/>
    <property type="match status" value="1"/>
</dbReference>
<feature type="domain" description="Large ribosomal subunit protein uL15/eL18" evidence="7">
    <location>
        <begin position="77"/>
        <end position="145"/>
    </location>
</feature>
<dbReference type="InterPro" id="IPR001196">
    <property type="entry name" value="Ribosomal_uL15_CS"/>
</dbReference>
<keyword evidence="2 4" id="KW-0689">Ribosomal protein</keyword>
<keyword evidence="3 4" id="KW-0687">Ribonucleoprotein</keyword>
<dbReference type="InterPro" id="IPR021131">
    <property type="entry name" value="Ribosomal_uL15/eL18"/>
</dbReference>
<evidence type="ECO:0000313" key="9">
    <source>
        <dbReference type="Proteomes" id="UP000006860"/>
    </source>
</evidence>
<evidence type="ECO:0000259" key="7">
    <source>
        <dbReference type="Pfam" id="PF00828"/>
    </source>
</evidence>
<dbReference type="STRING" id="756272.Plabr_2074"/>
<dbReference type="InterPro" id="IPR030878">
    <property type="entry name" value="Ribosomal_uL15"/>
</dbReference>
<dbReference type="InterPro" id="IPR005749">
    <property type="entry name" value="Ribosomal_uL15_bac-type"/>
</dbReference>
<comment type="similarity">
    <text evidence="1 4 5">Belongs to the universal ribosomal protein uL15 family.</text>
</comment>
<dbReference type="AlphaFoldDB" id="F0SJA3"/>
<keyword evidence="4" id="KW-0699">rRNA-binding</keyword>
<evidence type="ECO:0000256" key="1">
    <source>
        <dbReference type="ARBA" id="ARBA00007320"/>
    </source>
</evidence>
<evidence type="ECO:0000313" key="8">
    <source>
        <dbReference type="EMBL" id="ADY59678.1"/>
    </source>
</evidence>
<dbReference type="PROSITE" id="PS00475">
    <property type="entry name" value="RIBOSOMAL_L15"/>
    <property type="match status" value="1"/>
</dbReference>
<organism evidence="8 9">
    <name type="scientific">Rubinisphaera brasiliensis (strain ATCC 49424 / DSM 5305 / JCM 21570 / IAM 15109 / NBRC 103401 / IFAM 1448)</name>
    <name type="common">Planctomyces brasiliensis</name>
    <dbReference type="NCBI Taxonomy" id="756272"/>
    <lineage>
        <taxon>Bacteria</taxon>
        <taxon>Pseudomonadati</taxon>
        <taxon>Planctomycetota</taxon>
        <taxon>Planctomycetia</taxon>
        <taxon>Planctomycetales</taxon>
        <taxon>Planctomycetaceae</taxon>
        <taxon>Rubinisphaera</taxon>
    </lineage>
</organism>
<dbReference type="RefSeq" id="WP_013628403.1">
    <property type="nucleotide sequence ID" value="NC_015174.1"/>
</dbReference>
<gene>
    <name evidence="4" type="primary">rplO</name>
    <name evidence="8" type="ordered locus">Plabr_2074</name>
</gene>
<accession>F0SJA3</accession>
<sequence length="150" mass="16209">MIIDDVHRGITKNRKRKRIGRGTGSGHGKTSGRGHKGYGSRSGSSTRVGFEGGQTPIFMRVAKRGFNNRAFADKVAIINVRDLEKAFNDGDTVSPEALRTKGLIHGHFDAVKLLADGEITKKLTVQVHRFSASAEEKIVKAGGKLEAILA</sequence>
<feature type="region of interest" description="Disordered" evidence="6">
    <location>
        <begin position="1"/>
        <end position="49"/>
    </location>
</feature>
<dbReference type="HAMAP" id="MF_01341">
    <property type="entry name" value="Ribosomal_uL15"/>
    <property type="match status" value="1"/>
</dbReference>
<reference evidence="9" key="1">
    <citation type="submission" date="2011-02" db="EMBL/GenBank/DDBJ databases">
        <title>The complete genome of Planctomyces brasiliensis DSM 5305.</title>
        <authorList>
            <person name="Lucas S."/>
            <person name="Copeland A."/>
            <person name="Lapidus A."/>
            <person name="Bruce D."/>
            <person name="Goodwin L."/>
            <person name="Pitluck S."/>
            <person name="Kyrpides N."/>
            <person name="Mavromatis K."/>
            <person name="Pagani I."/>
            <person name="Ivanova N."/>
            <person name="Ovchinnikova G."/>
            <person name="Lu M."/>
            <person name="Detter J.C."/>
            <person name="Han C."/>
            <person name="Land M."/>
            <person name="Hauser L."/>
            <person name="Markowitz V."/>
            <person name="Cheng J.-F."/>
            <person name="Hugenholtz P."/>
            <person name="Woyke T."/>
            <person name="Wu D."/>
            <person name="Tindall B."/>
            <person name="Pomrenke H.G."/>
            <person name="Brambilla E."/>
            <person name="Klenk H.-P."/>
            <person name="Eisen J.A."/>
        </authorList>
    </citation>
    <scope>NUCLEOTIDE SEQUENCE [LARGE SCALE GENOMIC DNA]</scope>
    <source>
        <strain evidence="9">ATCC 49424 / DSM 5305 / JCM 21570 / NBRC 103401 / IFAM 1448</strain>
    </source>
</reference>
<name>F0SJA3_RUBBR</name>
<dbReference type="EMBL" id="CP002546">
    <property type="protein sequence ID" value="ADY59678.1"/>
    <property type="molecule type" value="Genomic_DNA"/>
</dbReference>
<comment type="function">
    <text evidence="4">Binds to the 23S rRNA.</text>
</comment>
<dbReference type="InterPro" id="IPR036227">
    <property type="entry name" value="Ribosomal_uL15/eL18_sf"/>
</dbReference>
<evidence type="ECO:0000256" key="6">
    <source>
        <dbReference type="SAM" id="MobiDB-lite"/>
    </source>
</evidence>
<dbReference type="GO" id="GO:0022625">
    <property type="term" value="C:cytosolic large ribosomal subunit"/>
    <property type="evidence" value="ECO:0007669"/>
    <property type="project" value="TreeGrafter"/>
</dbReference>
<dbReference type="Pfam" id="PF00828">
    <property type="entry name" value="Ribosomal_L27A"/>
    <property type="match status" value="1"/>
</dbReference>
<keyword evidence="4" id="KW-0694">RNA-binding</keyword>
<dbReference type="GO" id="GO:0003735">
    <property type="term" value="F:structural constituent of ribosome"/>
    <property type="evidence" value="ECO:0007669"/>
    <property type="project" value="InterPro"/>
</dbReference>
<dbReference type="KEGG" id="pbs:Plabr_2074"/>
<evidence type="ECO:0000256" key="4">
    <source>
        <dbReference type="HAMAP-Rule" id="MF_01341"/>
    </source>
</evidence>
<feature type="compositionally biased region" description="Basic residues" evidence="6">
    <location>
        <begin position="9"/>
        <end position="20"/>
    </location>
</feature>
<dbReference type="PANTHER" id="PTHR12934:SF11">
    <property type="entry name" value="LARGE RIBOSOMAL SUBUNIT PROTEIN UL15M"/>
    <property type="match status" value="1"/>
</dbReference>
<proteinExistence type="inferred from homology"/>
<evidence type="ECO:0000256" key="2">
    <source>
        <dbReference type="ARBA" id="ARBA00022980"/>
    </source>
</evidence>
<dbReference type="Proteomes" id="UP000006860">
    <property type="component" value="Chromosome"/>
</dbReference>
<dbReference type="GO" id="GO:0006412">
    <property type="term" value="P:translation"/>
    <property type="evidence" value="ECO:0007669"/>
    <property type="project" value="UniProtKB-UniRule"/>
</dbReference>
<dbReference type="OrthoDB" id="9810293at2"/>
<dbReference type="GO" id="GO:0019843">
    <property type="term" value="F:rRNA binding"/>
    <property type="evidence" value="ECO:0007669"/>
    <property type="project" value="UniProtKB-UniRule"/>
</dbReference>
<dbReference type="Gene3D" id="3.100.10.10">
    <property type="match status" value="1"/>
</dbReference>